<reference evidence="2 3" key="1">
    <citation type="submission" date="2023-05" db="EMBL/GenBank/DDBJ databases">
        <title>A 100% complete, gapless, phased diploid assembly of the Scenedesmus obliquus UTEX 3031 genome.</title>
        <authorList>
            <person name="Biondi T.C."/>
            <person name="Hanschen E.R."/>
            <person name="Kwon T."/>
            <person name="Eng W."/>
            <person name="Kruse C.P.S."/>
            <person name="Koehler S.I."/>
            <person name="Kunde Y."/>
            <person name="Gleasner C.D."/>
            <person name="You Mak K.T."/>
            <person name="Polle J."/>
            <person name="Hovde B.T."/>
            <person name="Starkenburg S.R."/>
        </authorList>
    </citation>
    <scope>NUCLEOTIDE SEQUENCE [LARGE SCALE GENOMIC DNA]</scope>
    <source>
        <strain evidence="2 3">DOE0152z</strain>
    </source>
</reference>
<feature type="chain" id="PRO_5047273977" evidence="1">
    <location>
        <begin position="41"/>
        <end position="251"/>
    </location>
</feature>
<keyword evidence="3" id="KW-1185">Reference proteome</keyword>
<feature type="signal peptide" evidence="1">
    <location>
        <begin position="1"/>
        <end position="40"/>
    </location>
</feature>
<evidence type="ECO:0000313" key="3">
    <source>
        <dbReference type="Proteomes" id="UP001244341"/>
    </source>
</evidence>
<accession>A0ABY8TZ40</accession>
<evidence type="ECO:0000313" key="2">
    <source>
        <dbReference type="EMBL" id="WIA14399.1"/>
    </source>
</evidence>
<dbReference type="Proteomes" id="UP001244341">
    <property type="component" value="Chromosome 5b"/>
</dbReference>
<evidence type="ECO:0000256" key="1">
    <source>
        <dbReference type="SAM" id="SignalP"/>
    </source>
</evidence>
<proteinExistence type="predicted"/>
<protein>
    <submittedName>
        <fullName evidence="2">Uncharacterized protein</fullName>
    </submittedName>
</protein>
<dbReference type="EMBL" id="CP126212">
    <property type="protein sequence ID" value="WIA14399.1"/>
    <property type="molecule type" value="Genomic_DNA"/>
</dbReference>
<sequence length="251" mass="26197">MYYEVALPTLKGNPMTATKRTTSSMLLLVAVALLATTCSARTLNQEVIPDATPLAATSSFNPAALAAPAAASFCPCMESDAAAVAAAGPACNLDADPNADCTNKAEFPLEAAQWVAAFYAHNKLWPPARFAKAASLSQVGADGQTQVITSSAAASGVVPAGVWTFNYKLGPFRLSGTIDTGALSVTAKAEVKILFWWKTIGSININPARPCITLGYPKIVGLSLCLELPSRALVLRASIVGQNVTVNLVRW</sequence>
<keyword evidence="1" id="KW-0732">Signal</keyword>
<gene>
    <name evidence="2" type="ORF">OEZ85_002926</name>
</gene>
<name>A0ABY8TZ40_TETOB</name>
<organism evidence="2 3">
    <name type="scientific">Tetradesmus obliquus</name>
    <name type="common">Green alga</name>
    <name type="synonym">Acutodesmus obliquus</name>
    <dbReference type="NCBI Taxonomy" id="3088"/>
    <lineage>
        <taxon>Eukaryota</taxon>
        <taxon>Viridiplantae</taxon>
        <taxon>Chlorophyta</taxon>
        <taxon>core chlorophytes</taxon>
        <taxon>Chlorophyceae</taxon>
        <taxon>CS clade</taxon>
        <taxon>Sphaeropleales</taxon>
        <taxon>Scenedesmaceae</taxon>
        <taxon>Tetradesmus</taxon>
    </lineage>
</organism>